<dbReference type="Proteomes" id="UP000683507">
    <property type="component" value="Chromosome"/>
</dbReference>
<protein>
    <submittedName>
        <fullName evidence="2">Uncharacterized protein</fullName>
    </submittedName>
</protein>
<name>A0A916JP87_9FLAO</name>
<dbReference type="RefSeq" id="WP_258542918.1">
    <property type="nucleotide sequence ID" value="NZ_OU015584.1"/>
</dbReference>
<evidence type="ECO:0000256" key="1">
    <source>
        <dbReference type="SAM" id="Coils"/>
    </source>
</evidence>
<dbReference type="AlphaFoldDB" id="A0A916JP87"/>
<accession>A0A916JP87</accession>
<reference evidence="2" key="1">
    <citation type="submission" date="2021-04" db="EMBL/GenBank/DDBJ databases">
        <authorList>
            <person name="Rodrigo-Torres L."/>
            <person name="Arahal R. D."/>
            <person name="Lucena T."/>
        </authorList>
    </citation>
    <scope>NUCLEOTIDE SEQUENCE</scope>
    <source>
        <strain evidence="2">AS29M-1</strain>
    </source>
</reference>
<dbReference type="KEGG" id="ptan:CRYO30217_02710"/>
<organism evidence="2 3">
    <name type="scientific">Parvicella tangerina</name>
    <dbReference type="NCBI Taxonomy" id="2829795"/>
    <lineage>
        <taxon>Bacteria</taxon>
        <taxon>Pseudomonadati</taxon>
        <taxon>Bacteroidota</taxon>
        <taxon>Flavobacteriia</taxon>
        <taxon>Flavobacteriales</taxon>
        <taxon>Parvicellaceae</taxon>
        <taxon>Parvicella</taxon>
    </lineage>
</organism>
<gene>
    <name evidence="2" type="ORF">CRYO30217_02710</name>
</gene>
<feature type="coiled-coil region" evidence="1">
    <location>
        <begin position="8"/>
        <end position="63"/>
    </location>
</feature>
<evidence type="ECO:0000313" key="2">
    <source>
        <dbReference type="EMBL" id="CAG5085280.1"/>
    </source>
</evidence>
<evidence type="ECO:0000313" key="3">
    <source>
        <dbReference type="Proteomes" id="UP000683507"/>
    </source>
</evidence>
<keyword evidence="3" id="KW-1185">Reference proteome</keyword>
<proteinExistence type="predicted"/>
<keyword evidence="1" id="KW-0175">Coiled coil</keyword>
<sequence length="97" mass="10953">MSFNHSVVREINSKVQQIISERDALKDNVASLQEKLAVLESTIQQEKSALEELEQKYKVLKLAKSLDGEKTGPGTDLKLKINEMVREIDKCIALLNK</sequence>
<dbReference type="EMBL" id="OU015584">
    <property type="protein sequence ID" value="CAG5085280.1"/>
    <property type="molecule type" value="Genomic_DNA"/>
</dbReference>